<dbReference type="GO" id="GO:0016747">
    <property type="term" value="F:acyltransferase activity, transferring groups other than amino-acyl groups"/>
    <property type="evidence" value="ECO:0007669"/>
    <property type="project" value="InterPro"/>
</dbReference>
<sequence length="364" mass="40613">MSAQQQETNLPSDNLGSESGLGTKELQDQTLSDSTITDTTTHFIMGTPFISLHKPGEGRNCWNYARGKPYSEQDDKVPKTLLHAMEVREKVYVEEQKVPLENEFDDDDPRSCHWVIYASINQTIVPAIMGGQDGLTVIQARRSKRITLPIGTIRLVPFPHESHPVNGGAYVNGILTNAGQPVSEGSTELVQAPERITTTTSSLEALPSPITNGIGHNTTTFIIPDRETDFHNSQEPYLKIGRLAVLPEYRRQGIAGQLVKNCINWMQDNYTLWNPSPTEHGFDRIGVDAHSGIMPKWRGLVCIHAQAHATSFWYRYGFRIDEKMGKWTEEGIPHVGMWLRVPVGKGAHTEPPKTLQSNVPTILQ</sequence>
<dbReference type="CDD" id="cd04301">
    <property type="entry name" value="NAT_SF"/>
    <property type="match status" value="1"/>
</dbReference>
<dbReference type="PROSITE" id="PS51186">
    <property type="entry name" value="GNAT"/>
    <property type="match status" value="1"/>
</dbReference>
<dbReference type="AlphaFoldDB" id="A0AAN6WTZ4"/>
<name>A0AAN6WTZ4_9PEZI</name>
<evidence type="ECO:0000313" key="4">
    <source>
        <dbReference type="Proteomes" id="UP001302126"/>
    </source>
</evidence>
<feature type="domain" description="N-acetyltransferase" evidence="2">
    <location>
        <begin position="236"/>
        <end position="342"/>
    </location>
</feature>
<protein>
    <recommendedName>
        <fullName evidence="2">N-acetyltransferase domain-containing protein</fullName>
    </recommendedName>
</protein>
<dbReference type="Pfam" id="PF00583">
    <property type="entry name" value="Acetyltransf_1"/>
    <property type="match status" value="1"/>
</dbReference>
<gene>
    <name evidence="3" type="ORF">QBC35DRAFT_501738</name>
</gene>
<feature type="region of interest" description="Disordered" evidence="1">
    <location>
        <begin position="1"/>
        <end position="22"/>
    </location>
</feature>
<evidence type="ECO:0000256" key="1">
    <source>
        <dbReference type="SAM" id="MobiDB-lite"/>
    </source>
</evidence>
<evidence type="ECO:0000259" key="2">
    <source>
        <dbReference type="PROSITE" id="PS51186"/>
    </source>
</evidence>
<dbReference type="InterPro" id="IPR000182">
    <property type="entry name" value="GNAT_dom"/>
</dbReference>
<reference evidence="3" key="1">
    <citation type="journal article" date="2023" name="Mol. Phylogenet. Evol.">
        <title>Genome-scale phylogeny and comparative genomics of the fungal order Sordariales.</title>
        <authorList>
            <person name="Hensen N."/>
            <person name="Bonometti L."/>
            <person name="Westerberg I."/>
            <person name="Brannstrom I.O."/>
            <person name="Guillou S."/>
            <person name="Cros-Aarteil S."/>
            <person name="Calhoun S."/>
            <person name="Haridas S."/>
            <person name="Kuo A."/>
            <person name="Mondo S."/>
            <person name="Pangilinan J."/>
            <person name="Riley R."/>
            <person name="LaButti K."/>
            <person name="Andreopoulos B."/>
            <person name="Lipzen A."/>
            <person name="Chen C."/>
            <person name="Yan M."/>
            <person name="Daum C."/>
            <person name="Ng V."/>
            <person name="Clum A."/>
            <person name="Steindorff A."/>
            <person name="Ohm R.A."/>
            <person name="Martin F."/>
            <person name="Silar P."/>
            <person name="Natvig D.O."/>
            <person name="Lalanne C."/>
            <person name="Gautier V."/>
            <person name="Ament-Velasquez S.L."/>
            <person name="Kruys A."/>
            <person name="Hutchinson M.I."/>
            <person name="Powell A.J."/>
            <person name="Barry K."/>
            <person name="Miller A.N."/>
            <person name="Grigoriev I.V."/>
            <person name="Debuchy R."/>
            <person name="Gladieux P."/>
            <person name="Hiltunen Thoren M."/>
            <person name="Johannesson H."/>
        </authorList>
    </citation>
    <scope>NUCLEOTIDE SEQUENCE</scope>
    <source>
        <strain evidence="3">PSN309</strain>
    </source>
</reference>
<evidence type="ECO:0000313" key="3">
    <source>
        <dbReference type="EMBL" id="KAK4186237.1"/>
    </source>
</evidence>
<dbReference type="Proteomes" id="UP001302126">
    <property type="component" value="Unassembled WGS sequence"/>
</dbReference>
<keyword evidence="4" id="KW-1185">Reference proteome</keyword>
<dbReference type="SUPFAM" id="SSF55729">
    <property type="entry name" value="Acyl-CoA N-acyltransferases (Nat)"/>
    <property type="match status" value="2"/>
</dbReference>
<proteinExistence type="predicted"/>
<dbReference type="EMBL" id="MU864428">
    <property type="protein sequence ID" value="KAK4186237.1"/>
    <property type="molecule type" value="Genomic_DNA"/>
</dbReference>
<feature type="compositionally biased region" description="Polar residues" evidence="1">
    <location>
        <begin position="1"/>
        <end position="17"/>
    </location>
</feature>
<organism evidence="3 4">
    <name type="scientific">Podospora australis</name>
    <dbReference type="NCBI Taxonomy" id="1536484"/>
    <lineage>
        <taxon>Eukaryota</taxon>
        <taxon>Fungi</taxon>
        <taxon>Dikarya</taxon>
        <taxon>Ascomycota</taxon>
        <taxon>Pezizomycotina</taxon>
        <taxon>Sordariomycetes</taxon>
        <taxon>Sordariomycetidae</taxon>
        <taxon>Sordariales</taxon>
        <taxon>Podosporaceae</taxon>
        <taxon>Podospora</taxon>
    </lineage>
</organism>
<reference evidence="3" key="2">
    <citation type="submission" date="2023-05" db="EMBL/GenBank/DDBJ databases">
        <authorList>
            <consortium name="Lawrence Berkeley National Laboratory"/>
            <person name="Steindorff A."/>
            <person name="Hensen N."/>
            <person name="Bonometti L."/>
            <person name="Westerberg I."/>
            <person name="Brannstrom I.O."/>
            <person name="Guillou S."/>
            <person name="Cros-Aarteil S."/>
            <person name="Calhoun S."/>
            <person name="Haridas S."/>
            <person name="Kuo A."/>
            <person name="Mondo S."/>
            <person name="Pangilinan J."/>
            <person name="Riley R."/>
            <person name="Labutti K."/>
            <person name="Andreopoulos B."/>
            <person name="Lipzen A."/>
            <person name="Chen C."/>
            <person name="Yanf M."/>
            <person name="Daum C."/>
            <person name="Ng V."/>
            <person name="Clum A."/>
            <person name="Ohm R."/>
            <person name="Martin F."/>
            <person name="Silar P."/>
            <person name="Natvig D."/>
            <person name="Lalanne C."/>
            <person name="Gautier V."/>
            <person name="Ament-Velasquez S.L."/>
            <person name="Kruys A."/>
            <person name="Hutchinson M.I."/>
            <person name="Powell A.J."/>
            <person name="Barry K."/>
            <person name="Miller A.N."/>
            <person name="Grigoriev I.V."/>
            <person name="Debuchy R."/>
            <person name="Gladieux P."/>
            <person name="Thoren M.H."/>
            <person name="Johannesson H."/>
        </authorList>
    </citation>
    <scope>NUCLEOTIDE SEQUENCE</scope>
    <source>
        <strain evidence="3">PSN309</strain>
    </source>
</reference>
<dbReference type="InterPro" id="IPR016181">
    <property type="entry name" value="Acyl_CoA_acyltransferase"/>
</dbReference>
<accession>A0AAN6WTZ4</accession>
<dbReference type="Gene3D" id="3.40.630.30">
    <property type="match status" value="1"/>
</dbReference>
<comment type="caution">
    <text evidence="3">The sequence shown here is derived from an EMBL/GenBank/DDBJ whole genome shotgun (WGS) entry which is preliminary data.</text>
</comment>